<dbReference type="InterPro" id="IPR037185">
    <property type="entry name" value="EmrE-like"/>
</dbReference>
<organism evidence="11 12">
    <name type="scientific">Diplodia seriata</name>
    <dbReference type="NCBI Taxonomy" id="420778"/>
    <lineage>
        <taxon>Eukaryota</taxon>
        <taxon>Fungi</taxon>
        <taxon>Dikarya</taxon>
        <taxon>Ascomycota</taxon>
        <taxon>Pezizomycotina</taxon>
        <taxon>Dothideomycetes</taxon>
        <taxon>Dothideomycetes incertae sedis</taxon>
        <taxon>Botryosphaeriales</taxon>
        <taxon>Botryosphaeriaceae</taxon>
        <taxon>Diplodia</taxon>
    </lineage>
</organism>
<dbReference type="STRING" id="420778.A0A1S8B9Q6"/>
<feature type="transmembrane region" description="Helical" evidence="10">
    <location>
        <begin position="57"/>
        <end position="77"/>
    </location>
</feature>
<evidence type="ECO:0000256" key="10">
    <source>
        <dbReference type="SAM" id="Phobius"/>
    </source>
</evidence>
<proteinExistence type="inferred from homology"/>
<keyword evidence="6" id="KW-0256">Endoplasmic reticulum</keyword>
<accession>A0A1S8B9Q6</accession>
<dbReference type="PANTHER" id="PTHR10778">
    <property type="entry name" value="SOLUTE CARRIER FAMILY 35 MEMBER B"/>
    <property type="match status" value="1"/>
</dbReference>
<name>A0A1S8B9Q6_9PEZI</name>
<dbReference type="GO" id="GO:0000139">
    <property type="term" value="C:Golgi membrane"/>
    <property type="evidence" value="ECO:0007669"/>
    <property type="project" value="TreeGrafter"/>
</dbReference>
<feature type="transmembrane region" description="Helical" evidence="10">
    <location>
        <begin position="201"/>
        <end position="220"/>
    </location>
</feature>
<dbReference type="GO" id="GO:0005789">
    <property type="term" value="C:endoplasmic reticulum membrane"/>
    <property type="evidence" value="ECO:0007669"/>
    <property type="project" value="UniProtKB-SubCell"/>
</dbReference>
<keyword evidence="5 10" id="KW-0812">Transmembrane</keyword>
<keyword evidence="7 10" id="KW-1133">Transmembrane helix</keyword>
<evidence type="ECO:0000313" key="11">
    <source>
        <dbReference type="EMBL" id="OMP84267.1"/>
    </source>
</evidence>
<feature type="transmembrane region" description="Helical" evidence="10">
    <location>
        <begin position="97"/>
        <end position="117"/>
    </location>
</feature>
<dbReference type="Pfam" id="PF08449">
    <property type="entry name" value="UAA"/>
    <property type="match status" value="1"/>
</dbReference>
<feature type="transmembrane region" description="Helical" evidence="10">
    <location>
        <begin position="22"/>
        <end position="45"/>
    </location>
</feature>
<evidence type="ECO:0000256" key="7">
    <source>
        <dbReference type="ARBA" id="ARBA00022989"/>
    </source>
</evidence>
<keyword evidence="8 10" id="KW-0472">Membrane</keyword>
<evidence type="ECO:0000256" key="8">
    <source>
        <dbReference type="ARBA" id="ARBA00023136"/>
    </source>
</evidence>
<evidence type="ECO:0000256" key="2">
    <source>
        <dbReference type="ARBA" id="ARBA00010694"/>
    </source>
</evidence>
<dbReference type="OrthoDB" id="1601at2759"/>
<sequence>MLLPVVSLNILLLGKSYPFSRYVLFIAVTLGLLLVTLESPLALLAIGTGSGYHHGHLLGFVLLLINLFLEGSTYIVLEHVVSSPAIYGGLRGPQRMLAQNMVATLFTTCYLIGVQLLPESTLPAVAHESRGELFVALQFLAQQPAVIYNIACYAVLAAASQLLLFVAFPNFSSLVQTNIRVVRKTLAMLTSILWFQKKPTGWQWLGLVLVFGGAAVDGWMQRLEYEEERHEGEKKAM</sequence>
<evidence type="ECO:0000256" key="3">
    <source>
        <dbReference type="ARBA" id="ARBA00022448"/>
    </source>
</evidence>
<evidence type="ECO:0000256" key="4">
    <source>
        <dbReference type="ARBA" id="ARBA00022597"/>
    </source>
</evidence>
<protein>
    <recommendedName>
        <fullName evidence="9">UDP-galactose transporter homolog 1</fullName>
    </recommendedName>
</protein>
<comment type="caution">
    <text evidence="11">The sequence shown here is derived from an EMBL/GenBank/DDBJ whole genome shotgun (WGS) entry which is preliminary data.</text>
</comment>
<evidence type="ECO:0000313" key="12">
    <source>
        <dbReference type="Proteomes" id="UP000190776"/>
    </source>
</evidence>
<feature type="transmembrane region" description="Helical" evidence="10">
    <location>
        <begin position="146"/>
        <end position="168"/>
    </location>
</feature>
<dbReference type="SUPFAM" id="SSF103481">
    <property type="entry name" value="Multidrug resistance efflux transporter EmrE"/>
    <property type="match status" value="1"/>
</dbReference>
<dbReference type="GO" id="GO:0005460">
    <property type="term" value="F:UDP-glucose transmembrane transporter activity"/>
    <property type="evidence" value="ECO:0007669"/>
    <property type="project" value="TreeGrafter"/>
</dbReference>
<comment type="similarity">
    <text evidence="2">Belongs to the nucleotide-sugar transporter family. SLC35B subfamily.</text>
</comment>
<dbReference type="AlphaFoldDB" id="A0A1S8B9Q6"/>
<dbReference type="InterPro" id="IPR013657">
    <property type="entry name" value="SCL35B1-4/HUT1"/>
</dbReference>
<dbReference type="GO" id="GO:0005459">
    <property type="term" value="F:UDP-galactose transmembrane transporter activity"/>
    <property type="evidence" value="ECO:0007669"/>
    <property type="project" value="TreeGrafter"/>
</dbReference>
<evidence type="ECO:0000256" key="1">
    <source>
        <dbReference type="ARBA" id="ARBA00004477"/>
    </source>
</evidence>
<gene>
    <name evidence="11" type="ORF">BK809_0000072</name>
</gene>
<evidence type="ECO:0000256" key="9">
    <source>
        <dbReference type="ARBA" id="ARBA00041103"/>
    </source>
</evidence>
<dbReference type="EMBL" id="MSZU01000096">
    <property type="protein sequence ID" value="OMP84267.1"/>
    <property type="molecule type" value="Genomic_DNA"/>
</dbReference>
<keyword evidence="4" id="KW-0762">Sugar transport</keyword>
<dbReference type="PANTHER" id="PTHR10778:SF10">
    <property type="entry name" value="SOLUTE CARRIER FAMILY 35 MEMBER B1"/>
    <property type="match status" value="1"/>
</dbReference>
<evidence type="ECO:0000256" key="6">
    <source>
        <dbReference type="ARBA" id="ARBA00022824"/>
    </source>
</evidence>
<evidence type="ECO:0000256" key="5">
    <source>
        <dbReference type="ARBA" id="ARBA00022692"/>
    </source>
</evidence>
<comment type="subcellular location">
    <subcellularLocation>
        <location evidence="1">Endoplasmic reticulum membrane</location>
        <topology evidence="1">Multi-pass membrane protein</topology>
    </subcellularLocation>
</comment>
<keyword evidence="3" id="KW-0813">Transport</keyword>
<reference evidence="11 12" key="1">
    <citation type="submission" date="2017-01" db="EMBL/GenBank/DDBJ databases">
        <title>Draft genome sequence of Diplodia seriata F98.1, a fungal species involved in grapevine trunk diseases.</title>
        <authorList>
            <person name="Robert-Siegwald G."/>
            <person name="Vallet J."/>
            <person name="Abou-Mansour E."/>
            <person name="Xu J."/>
            <person name="Rey P."/>
            <person name="Bertsch C."/>
            <person name="Rego C."/>
            <person name="Larignon P."/>
            <person name="Fontaine F."/>
            <person name="Lebrun M.-H."/>
        </authorList>
    </citation>
    <scope>NUCLEOTIDE SEQUENCE [LARGE SCALE GENOMIC DNA]</scope>
    <source>
        <strain evidence="11 12">F98.1</strain>
    </source>
</reference>
<dbReference type="Proteomes" id="UP000190776">
    <property type="component" value="Unassembled WGS sequence"/>
</dbReference>